<keyword evidence="1" id="KW-0732">Signal</keyword>
<evidence type="ECO:0000256" key="1">
    <source>
        <dbReference type="SAM" id="SignalP"/>
    </source>
</evidence>
<keyword evidence="3" id="KW-1185">Reference proteome</keyword>
<evidence type="ECO:0000313" key="2">
    <source>
        <dbReference type="EMBL" id="NDW16100.1"/>
    </source>
</evidence>
<comment type="caution">
    <text evidence="2">The sequence shown here is derived from an EMBL/GenBank/DDBJ whole genome shotgun (WGS) entry which is preliminary data.</text>
</comment>
<organism evidence="2 3">
    <name type="scientific">Alteromonas genovensis</name>
    <dbReference type="NCBI Taxonomy" id="471225"/>
    <lineage>
        <taxon>Bacteria</taxon>
        <taxon>Pseudomonadati</taxon>
        <taxon>Pseudomonadota</taxon>
        <taxon>Gammaproteobacteria</taxon>
        <taxon>Alteromonadales</taxon>
        <taxon>Alteromonadaceae</taxon>
        <taxon>Alteromonas/Salinimonas group</taxon>
        <taxon>Alteromonas</taxon>
    </lineage>
</organism>
<feature type="chain" id="PRO_5026831696" evidence="1">
    <location>
        <begin position="20"/>
        <end position="124"/>
    </location>
</feature>
<reference evidence="2 3" key="1">
    <citation type="submission" date="2020-01" db="EMBL/GenBank/DDBJ databases">
        <title>Genomes of bacteria type strains.</title>
        <authorList>
            <person name="Chen J."/>
            <person name="Zhu S."/>
            <person name="Yang J."/>
        </authorList>
    </citation>
    <scope>NUCLEOTIDE SEQUENCE [LARGE SCALE GENOMIC DNA]</scope>
    <source>
        <strain evidence="2 3">LMG 24078</strain>
    </source>
</reference>
<dbReference type="AlphaFoldDB" id="A0A6N9TFZ4"/>
<sequence length="124" mass="13446">MMKKYSAALTLLMTFSVIANEPLAITGFSVEEIETLDAKGKVIATVAVDTLPSTDIPVLERNDVLDLVKIKNSKGEVVWLDTYFVQLNKGKVVDLPCYKISETGAKDKRETGTMGFGGACENAN</sequence>
<dbReference type="Proteomes" id="UP000471381">
    <property type="component" value="Unassembled WGS sequence"/>
</dbReference>
<proteinExistence type="predicted"/>
<dbReference type="EMBL" id="JAAAWO010000007">
    <property type="protein sequence ID" value="NDW16100.1"/>
    <property type="molecule type" value="Genomic_DNA"/>
</dbReference>
<accession>A0A6N9TFZ4</accession>
<gene>
    <name evidence="2" type="ORF">GTQ48_11275</name>
</gene>
<protein>
    <submittedName>
        <fullName evidence="2">Uncharacterized protein</fullName>
    </submittedName>
</protein>
<evidence type="ECO:0000313" key="3">
    <source>
        <dbReference type="Proteomes" id="UP000471381"/>
    </source>
</evidence>
<name>A0A6N9TFZ4_9ALTE</name>
<feature type="signal peptide" evidence="1">
    <location>
        <begin position="1"/>
        <end position="19"/>
    </location>
</feature>
<dbReference type="RefSeq" id="WP_163106791.1">
    <property type="nucleotide sequence ID" value="NZ_JAAAWO010000007.1"/>
</dbReference>